<comment type="cofactor">
    <cofactor evidence="11">
        <name>Mg(2+)</name>
        <dbReference type="ChEBI" id="CHEBI:18420"/>
    </cofactor>
    <text evidence="11">Binds 1 Mg(2+) ion per subunit.</text>
</comment>
<dbReference type="HAMAP" id="MF_00109">
    <property type="entry name" value="Shikimate_kinase"/>
    <property type="match status" value="1"/>
</dbReference>
<keyword evidence="6 11" id="KW-0547">Nucleotide-binding</keyword>
<name>A0A5C7F4M5_9BACI</name>
<feature type="binding site" evidence="11">
    <location>
        <begin position="19"/>
        <end position="24"/>
    </location>
    <ligand>
        <name>ATP</name>
        <dbReference type="ChEBI" id="CHEBI:30616"/>
    </ligand>
</feature>
<protein>
    <recommendedName>
        <fullName evidence="3 11">Shikimate kinase</fullName>
        <shortName evidence="11">SK</shortName>
        <ecNumber evidence="3 11">2.7.1.71</ecNumber>
    </recommendedName>
</protein>
<dbReference type="AlphaFoldDB" id="A0A5C7F4M5"/>
<dbReference type="RefSeq" id="WP_147804519.1">
    <property type="nucleotide sequence ID" value="NZ_CP144914.1"/>
</dbReference>
<evidence type="ECO:0000313" key="12">
    <source>
        <dbReference type="EMBL" id="WWD80198.1"/>
    </source>
</evidence>
<evidence type="ECO:0000256" key="4">
    <source>
        <dbReference type="ARBA" id="ARBA00022605"/>
    </source>
</evidence>
<dbReference type="GO" id="GO:0005524">
    <property type="term" value="F:ATP binding"/>
    <property type="evidence" value="ECO:0007669"/>
    <property type="project" value="UniProtKB-UniRule"/>
</dbReference>
<dbReference type="InterPro" id="IPR000623">
    <property type="entry name" value="Shikimate_kinase/TSH1"/>
</dbReference>
<comment type="catalytic activity">
    <reaction evidence="10 11">
        <text>shikimate + ATP = 3-phosphoshikimate + ADP + H(+)</text>
        <dbReference type="Rhea" id="RHEA:13121"/>
        <dbReference type="ChEBI" id="CHEBI:15378"/>
        <dbReference type="ChEBI" id="CHEBI:30616"/>
        <dbReference type="ChEBI" id="CHEBI:36208"/>
        <dbReference type="ChEBI" id="CHEBI:145989"/>
        <dbReference type="ChEBI" id="CHEBI:456216"/>
        <dbReference type="EC" id="2.7.1.71"/>
    </reaction>
</comment>
<feature type="binding site" evidence="11">
    <location>
        <position position="41"/>
    </location>
    <ligand>
        <name>substrate</name>
    </ligand>
</feature>
<feature type="binding site" evidence="11">
    <location>
        <position position="65"/>
    </location>
    <ligand>
        <name>substrate</name>
    </ligand>
</feature>
<comment type="pathway">
    <text evidence="1 11">Metabolic intermediate biosynthesis; chorismate biosynthesis; chorismate from D-erythrose 4-phosphate and phosphoenolpyruvate: step 5/7.</text>
</comment>
<dbReference type="GO" id="GO:0004765">
    <property type="term" value="F:shikimate kinase activity"/>
    <property type="evidence" value="ECO:0007669"/>
    <property type="project" value="UniProtKB-UniRule"/>
</dbReference>
<dbReference type="GO" id="GO:0009423">
    <property type="term" value="P:chorismate biosynthetic process"/>
    <property type="evidence" value="ECO:0007669"/>
    <property type="project" value="UniProtKB-UniRule"/>
</dbReference>
<feature type="binding site" evidence="11">
    <location>
        <position position="126"/>
    </location>
    <ligand>
        <name>ATP</name>
        <dbReference type="ChEBI" id="CHEBI:30616"/>
    </ligand>
</feature>
<keyword evidence="9 11" id="KW-0057">Aromatic amino acid biosynthesis</keyword>
<feature type="binding site" evidence="11">
    <location>
        <position position="87"/>
    </location>
    <ligand>
        <name>substrate</name>
    </ligand>
</feature>
<dbReference type="Proteomes" id="UP000321816">
    <property type="component" value="Chromosome"/>
</dbReference>
<dbReference type="PRINTS" id="PR01100">
    <property type="entry name" value="SHIKIMTKNASE"/>
</dbReference>
<accession>A0A5C7F4M5</accession>
<evidence type="ECO:0000256" key="11">
    <source>
        <dbReference type="HAMAP-Rule" id="MF_00109"/>
    </source>
</evidence>
<dbReference type="PROSITE" id="PS01128">
    <property type="entry name" value="SHIKIMATE_KINASE"/>
    <property type="match status" value="1"/>
</dbReference>
<dbReference type="InterPro" id="IPR023000">
    <property type="entry name" value="Shikimate_kinase_CS"/>
</dbReference>
<keyword evidence="8 11" id="KW-0067">ATP-binding</keyword>
<evidence type="ECO:0000256" key="3">
    <source>
        <dbReference type="ARBA" id="ARBA00012154"/>
    </source>
</evidence>
<dbReference type="PANTHER" id="PTHR21087:SF16">
    <property type="entry name" value="SHIKIMATE KINASE 1, CHLOROPLASTIC"/>
    <property type="match status" value="1"/>
</dbReference>
<evidence type="ECO:0000256" key="2">
    <source>
        <dbReference type="ARBA" id="ARBA00006997"/>
    </source>
</evidence>
<dbReference type="InterPro" id="IPR027417">
    <property type="entry name" value="P-loop_NTPase"/>
</dbReference>
<dbReference type="Pfam" id="PF01202">
    <property type="entry name" value="SKI"/>
    <property type="match status" value="1"/>
</dbReference>
<evidence type="ECO:0000256" key="8">
    <source>
        <dbReference type="ARBA" id="ARBA00022840"/>
    </source>
</evidence>
<dbReference type="GO" id="GO:0000287">
    <property type="term" value="F:magnesium ion binding"/>
    <property type="evidence" value="ECO:0007669"/>
    <property type="project" value="UniProtKB-UniRule"/>
</dbReference>
<keyword evidence="13" id="KW-1185">Reference proteome</keyword>
<keyword evidence="4 11" id="KW-0028">Amino-acid biosynthesis</keyword>
<dbReference type="GO" id="GO:0009073">
    <property type="term" value="P:aromatic amino acid family biosynthetic process"/>
    <property type="evidence" value="ECO:0007669"/>
    <property type="project" value="UniProtKB-KW"/>
</dbReference>
<comment type="subcellular location">
    <subcellularLocation>
        <location evidence="11">Cytoplasm</location>
    </subcellularLocation>
</comment>
<evidence type="ECO:0000256" key="5">
    <source>
        <dbReference type="ARBA" id="ARBA00022679"/>
    </source>
</evidence>
<comment type="similarity">
    <text evidence="2 11">Belongs to the shikimate kinase family.</text>
</comment>
<keyword evidence="5 11" id="KW-0808">Transferase</keyword>
<keyword evidence="11" id="KW-0963">Cytoplasm</keyword>
<dbReference type="GO" id="GO:0008652">
    <property type="term" value="P:amino acid biosynthetic process"/>
    <property type="evidence" value="ECO:0007669"/>
    <property type="project" value="UniProtKB-KW"/>
</dbReference>
<dbReference type="OrthoDB" id="9800332at2"/>
<dbReference type="CDD" id="cd00464">
    <property type="entry name" value="SK"/>
    <property type="match status" value="1"/>
</dbReference>
<sequence>MENKHIAGEKNLILIGFMGVGKTTIGEETARKLGRPFIDIDKEIEVAFGMPITQIFKEHGEKAFRSKEKELIKYYIEENGKILSMGGGAFLREDIRQLCLNTSTVIFLDTSWEVWEKRMHTLIDTRPILQKLSVPEIKDLFYERKEIYSSHHLRVDTDKLTPPQTADYIIEVLKLQ</sequence>
<gene>
    <name evidence="11" type="primary">aroK</name>
    <name evidence="12" type="ORF">FTX54_001105</name>
</gene>
<evidence type="ECO:0000256" key="1">
    <source>
        <dbReference type="ARBA" id="ARBA00004842"/>
    </source>
</evidence>
<evidence type="ECO:0000256" key="9">
    <source>
        <dbReference type="ARBA" id="ARBA00023141"/>
    </source>
</evidence>
<comment type="subunit">
    <text evidence="11">Monomer.</text>
</comment>
<dbReference type="KEGG" id="ahal:FTX54_001105"/>
<comment type="caution">
    <text evidence="11">Lacks conserved residue(s) required for the propagation of feature annotation.</text>
</comment>
<dbReference type="Gene3D" id="3.40.50.300">
    <property type="entry name" value="P-loop containing nucleotide triphosphate hydrolases"/>
    <property type="match status" value="1"/>
</dbReference>
<evidence type="ECO:0000256" key="6">
    <source>
        <dbReference type="ARBA" id="ARBA00022741"/>
    </source>
</evidence>
<dbReference type="PANTHER" id="PTHR21087">
    <property type="entry name" value="SHIKIMATE KINASE"/>
    <property type="match status" value="1"/>
</dbReference>
<feature type="binding site" evidence="11">
    <location>
        <position position="144"/>
    </location>
    <ligand>
        <name>substrate</name>
    </ligand>
</feature>
<keyword evidence="7 11" id="KW-0418">Kinase</keyword>
<dbReference type="SUPFAM" id="SSF52540">
    <property type="entry name" value="P-loop containing nucleoside triphosphate hydrolases"/>
    <property type="match status" value="1"/>
</dbReference>
<organism evidence="12 13">
    <name type="scientific">Alkalicoccus halolimnae</name>
    <dbReference type="NCBI Taxonomy" id="1667239"/>
    <lineage>
        <taxon>Bacteria</taxon>
        <taxon>Bacillati</taxon>
        <taxon>Bacillota</taxon>
        <taxon>Bacilli</taxon>
        <taxon>Bacillales</taxon>
        <taxon>Bacillaceae</taxon>
        <taxon>Alkalicoccus</taxon>
    </lineage>
</organism>
<dbReference type="EC" id="2.7.1.71" evidence="3 11"/>
<dbReference type="EMBL" id="CP144914">
    <property type="protein sequence ID" value="WWD80198.1"/>
    <property type="molecule type" value="Genomic_DNA"/>
</dbReference>
<dbReference type="GO" id="GO:0005829">
    <property type="term" value="C:cytosol"/>
    <property type="evidence" value="ECO:0007669"/>
    <property type="project" value="TreeGrafter"/>
</dbReference>
<evidence type="ECO:0000313" key="13">
    <source>
        <dbReference type="Proteomes" id="UP000321816"/>
    </source>
</evidence>
<feature type="binding site" evidence="11">
    <location>
        <position position="23"/>
    </location>
    <ligand>
        <name>Mg(2+)</name>
        <dbReference type="ChEBI" id="CHEBI:18420"/>
    </ligand>
</feature>
<evidence type="ECO:0000256" key="7">
    <source>
        <dbReference type="ARBA" id="ARBA00022777"/>
    </source>
</evidence>
<keyword evidence="11" id="KW-0460">Magnesium</keyword>
<evidence type="ECO:0000256" key="10">
    <source>
        <dbReference type="ARBA" id="ARBA00048567"/>
    </source>
</evidence>
<keyword evidence="11" id="KW-0479">Metal-binding</keyword>
<reference evidence="12 13" key="1">
    <citation type="submission" date="2024-01" db="EMBL/GenBank/DDBJ databases">
        <title>Complete Genome Sequence of Alkalicoccus halolimnae BZ-SZ-XJ29T, a Moderately Halophilic Bacterium Isolated from a Salt Lake.</title>
        <authorList>
            <person name="Zhao B."/>
        </authorList>
    </citation>
    <scope>NUCLEOTIDE SEQUENCE [LARGE SCALE GENOMIC DNA]</scope>
    <source>
        <strain evidence="12 13">BZ-SZ-XJ29</strain>
    </source>
</reference>
<proteinExistence type="inferred from homology"/>
<comment type="function">
    <text evidence="11">Catalyzes the specific phosphorylation of the 3-hydroxyl group of shikimic acid using ATP as a cosubstrate.</text>
</comment>
<dbReference type="InterPro" id="IPR031322">
    <property type="entry name" value="Shikimate/glucono_kinase"/>
</dbReference>